<keyword evidence="1" id="KW-0812">Transmembrane</keyword>
<name>A0A285TTX8_9BACL</name>
<feature type="transmembrane region" description="Helical" evidence="1">
    <location>
        <begin position="57"/>
        <end position="79"/>
    </location>
</feature>
<sequence length="182" mass="21395">MEQNNKEEIKKLYEAQQMVLYSLLALLYLAFVGLQLGRIQSIADYNYNLHEMMYLPFNIAIVVVPVLFLIYLFLFTKYVRKRGIKPLKLKTIAKAIVIITSIAVIMTITEHQFQEVSTGGVFIVEQKRNENGKFYLIINDKMVRVSQNEFQLVEENQQYLINFLWNKRNPNEGKLETIRPLE</sequence>
<keyword evidence="3" id="KW-1185">Reference proteome</keyword>
<gene>
    <name evidence="2" type="ORF">SAMN05880501_11814</name>
</gene>
<dbReference type="Proteomes" id="UP000219636">
    <property type="component" value="Unassembled WGS sequence"/>
</dbReference>
<reference evidence="3" key="1">
    <citation type="submission" date="2017-08" db="EMBL/GenBank/DDBJ databases">
        <authorList>
            <person name="Varghese N."/>
            <person name="Submissions S."/>
        </authorList>
    </citation>
    <scope>NUCLEOTIDE SEQUENCE [LARGE SCALE GENOMIC DNA]</scope>
    <source>
        <strain evidence="3">JC22</strain>
    </source>
</reference>
<evidence type="ECO:0000256" key="1">
    <source>
        <dbReference type="SAM" id="Phobius"/>
    </source>
</evidence>
<dbReference type="EMBL" id="OBMQ01000018">
    <property type="protein sequence ID" value="SOC25070.1"/>
    <property type="molecule type" value="Genomic_DNA"/>
</dbReference>
<evidence type="ECO:0000313" key="3">
    <source>
        <dbReference type="Proteomes" id="UP000219636"/>
    </source>
</evidence>
<accession>A0A285TTX8</accession>
<dbReference type="AlphaFoldDB" id="A0A285TTX8"/>
<dbReference type="OrthoDB" id="2872191at2"/>
<protein>
    <submittedName>
        <fullName evidence="2">Uncharacterized protein</fullName>
    </submittedName>
</protein>
<feature type="transmembrane region" description="Helical" evidence="1">
    <location>
        <begin position="91"/>
        <end position="108"/>
    </location>
</feature>
<organism evidence="2 3">
    <name type="scientific">Ureibacillus xyleni</name>
    <dbReference type="NCBI Taxonomy" id="614648"/>
    <lineage>
        <taxon>Bacteria</taxon>
        <taxon>Bacillati</taxon>
        <taxon>Bacillota</taxon>
        <taxon>Bacilli</taxon>
        <taxon>Bacillales</taxon>
        <taxon>Caryophanaceae</taxon>
        <taxon>Ureibacillus</taxon>
    </lineage>
</organism>
<keyword evidence="1" id="KW-0472">Membrane</keyword>
<dbReference type="RefSeq" id="WP_097075127.1">
    <property type="nucleotide sequence ID" value="NZ_OBMQ01000018.1"/>
</dbReference>
<evidence type="ECO:0000313" key="2">
    <source>
        <dbReference type="EMBL" id="SOC25070.1"/>
    </source>
</evidence>
<keyword evidence="1" id="KW-1133">Transmembrane helix</keyword>
<proteinExistence type="predicted"/>
<feature type="transmembrane region" description="Helical" evidence="1">
    <location>
        <begin position="20"/>
        <end position="37"/>
    </location>
</feature>